<evidence type="ECO:0000256" key="2">
    <source>
        <dbReference type="SAM" id="Phobius"/>
    </source>
</evidence>
<dbReference type="SUPFAM" id="SSF51197">
    <property type="entry name" value="Clavaminate synthase-like"/>
    <property type="match status" value="1"/>
</dbReference>
<dbReference type="Pfam" id="PF13621">
    <property type="entry name" value="Cupin_8"/>
    <property type="match status" value="1"/>
</dbReference>
<protein>
    <recommendedName>
        <fullName evidence="3">JmjC domain-containing protein</fullName>
    </recommendedName>
</protein>
<evidence type="ECO:0000259" key="3">
    <source>
        <dbReference type="PROSITE" id="PS51184"/>
    </source>
</evidence>
<organism evidence="4 5">
    <name type="scientific">Capsaspora owczarzaki (strain ATCC 30864)</name>
    <dbReference type="NCBI Taxonomy" id="595528"/>
    <lineage>
        <taxon>Eukaryota</taxon>
        <taxon>Filasterea</taxon>
        <taxon>Capsaspora</taxon>
    </lineage>
</organism>
<dbReference type="InParanoid" id="A0A0D2WPQ9"/>
<evidence type="ECO:0000313" key="4">
    <source>
        <dbReference type="EMBL" id="KJE92708.1"/>
    </source>
</evidence>
<dbReference type="InterPro" id="IPR014710">
    <property type="entry name" value="RmlC-like_jellyroll"/>
</dbReference>
<reference evidence="5" key="1">
    <citation type="submission" date="2011-02" db="EMBL/GenBank/DDBJ databases">
        <title>The Genome Sequence of Capsaspora owczarzaki ATCC 30864.</title>
        <authorList>
            <person name="Russ C."/>
            <person name="Cuomo C."/>
            <person name="Burger G."/>
            <person name="Gray M.W."/>
            <person name="Holland P.W.H."/>
            <person name="King N."/>
            <person name="Lang F.B.F."/>
            <person name="Roger A.J."/>
            <person name="Ruiz-Trillo I."/>
            <person name="Young S.K."/>
            <person name="Zeng Q."/>
            <person name="Gargeya S."/>
            <person name="Alvarado L."/>
            <person name="Berlin A."/>
            <person name="Chapman S.B."/>
            <person name="Chen Z."/>
            <person name="Freedman E."/>
            <person name="Gellesch M."/>
            <person name="Goldberg J."/>
            <person name="Griggs A."/>
            <person name="Gujja S."/>
            <person name="Heilman E."/>
            <person name="Heiman D."/>
            <person name="Howarth C."/>
            <person name="Mehta T."/>
            <person name="Neiman D."/>
            <person name="Pearson M."/>
            <person name="Roberts A."/>
            <person name="Saif S."/>
            <person name="Shea T."/>
            <person name="Shenoy N."/>
            <person name="Sisk P."/>
            <person name="Stolte C."/>
            <person name="Sykes S."/>
            <person name="White J."/>
            <person name="Yandava C."/>
            <person name="Haas B."/>
            <person name="Nusbaum C."/>
            <person name="Birren B."/>
        </authorList>
    </citation>
    <scope>NUCLEOTIDE SEQUENCE</scope>
    <source>
        <strain evidence="5">ATCC 30864</strain>
    </source>
</reference>
<keyword evidence="2" id="KW-0472">Membrane</keyword>
<dbReference type="SMART" id="SM00558">
    <property type="entry name" value="JmjC"/>
    <property type="match status" value="1"/>
</dbReference>
<name>A0A0D2WPQ9_CAPO3</name>
<keyword evidence="5" id="KW-1185">Reference proteome</keyword>
<accession>A0A0D2WPQ9</accession>
<dbReference type="eggNOG" id="KOG2132">
    <property type="taxonomic scope" value="Eukaryota"/>
</dbReference>
<gene>
    <name evidence="4" type="ORF">CAOG_003622</name>
</gene>
<keyword evidence="2" id="KW-1133">Transmembrane helix</keyword>
<dbReference type="RefSeq" id="XP_004363350.2">
    <property type="nucleotide sequence ID" value="XM_004363293.2"/>
</dbReference>
<dbReference type="OrthoDB" id="415358at2759"/>
<dbReference type="EMBL" id="KE346364">
    <property type="protein sequence ID" value="KJE92708.1"/>
    <property type="molecule type" value="Genomic_DNA"/>
</dbReference>
<dbReference type="PANTHER" id="PTHR12461">
    <property type="entry name" value="HYPOXIA-INDUCIBLE FACTOR 1 ALPHA INHIBITOR-RELATED"/>
    <property type="match status" value="1"/>
</dbReference>
<proteinExistence type="predicted"/>
<feature type="region of interest" description="Disordered" evidence="1">
    <location>
        <begin position="1"/>
        <end position="24"/>
    </location>
</feature>
<feature type="transmembrane region" description="Helical" evidence="2">
    <location>
        <begin position="33"/>
        <end position="53"/>
    </location>
</feature>
<feature type="compositionally biased region" description="Low complexity" evidence="1">
    <location>
        <begin position="1"/>
        <end position="18"/>
    </location>
</feature>
<dbReference type="Gene3D" id="2.60.120.10">
    <property type="entry name" value="Jelly Rolls"/>
    <property type="match status" value="1"/>
</dbReference>
<dbReference type="InterPro" id="IPR003347">
    <property type="entry name" value="JmjC_dom"/>
</dbReference>
<dbReference type="Proteomes" id="UP000008743">
    <property type="component" value="Unassembled WGS sequence"/>
</dbReference>
<feature type="domain" description="JmjC" evidence="3">
    <location>
        <begin position="237"/>
        <end position="396"/>
    </location>
</feature>
<sequence length="555" mass="61659">MKPVAANSSSAAASAQAALKRQHQQAHRRNNTVFTSLSVLVAVAIAGLALVLFRSSTDNLESGSTDQQHQSTHQNDERLAAALRQAYLGTDNAESLFQLLAHPSQLESTRPGVPLENGVPGSVMLNFTVPVVHWQPSAPFARTIANHGLPVVLRHSVVDTWPARTSWTPSYLEGAIKRLRGIYRNDNNRFFGPYYDPSRALAQLGLTRPINPYADDVQMTSTEFFQIITKPIQAGQPAYYFSGESTKLGATVFRDTQPMQELFSLRPERSSVNVWLGPAGAVTPGHYDGYHNFFTQLRGRKRFVLFPPSDWDRVGVFPFLHPNHAQCRANLSSPDVALFPELHQATGLVVVLEPGDMLYLPPLWFHMVESLEMSFSVNVWTDSDETEVMERVFGVDLPHVLLETKQSSSAEPALRISLVIQRLLGELFAQSTGRNVASTSRAKAAHSFLDRLYNVRYKHLYDSKQLPAADYDWQTNPSSCSFAEKAAVERAQKLVSSNKAVSQFVNAQLQALLQLPSMSLELWLGNYVEFLAATAVGPANAGHFMRDIRDCIPWE</sequence>
<evidence type="ECO:0000256" key="1">
    <source>
        <dbReference type="SAM" id="MobiDB-lite"/>
    </source>
</evidence>
<dbReference type="AlphaFoldDB" id="A0A0D2WPQ9"/>
<dbReference type="PROSITE" id="PS51184">
    <property type="entry name" value="JMJC"/>
    <property type="match status" value="1"/>
</dbReference>
<dbReference type="PANTHER" id="PTHR12461:SF105">
    <property type="entry name" value="HYPOXIA-INDUCIBLE FACTOR 1-ALPHA INHIBITOR"/>
    <property type="match status" value="1"/>
</dbReference>
<dbReference type="InterPro" id="IPR041667">
    <property type="entry name" value="Cupin_8"/>
</dbReference>
<dbReference type="PhylomeDB" id="A0A0D2WPQ9"/>
<evidence type="ECO:0000313" key="5">
    <source>
        <dbReference type="Proteomes" id="UP000008743"/>
    </source>
</evidence>
<keyword evidence="2" id="KW-0812">Transmembrane</keyword>